<reference evidence="1 2" key="1">
    <citation type="submission" date="2018-06" db="EMBL/GenBank/DDBJ databases">
        <title>Comparative genomics reveals the genomic features of Rhizophagus irregularis, R. cerebriforme, R. diaphanum and Gigaspora rosea, and their symbiotic lifestyle signature.</title>
        <authorList>
            <person name="Morin E."/>
            <person name="San Clemente H."/>
            <person name="Chen E.C.H."/>
            <person name="De La Providencia I."/>
            <person name="Hainaut M."/>
            <person name="Kuo A."/>
            <person name="Kohler A."/>
            <person name="Murat C."/>
            <person name="Tang N."/>
            <person name="Roy S."/>
            <person name="Loubradou J."/>
            <person name="Henrissat B."/>
            <person name="Grigoriev I.V."/>
            <person name="Corradi N."/>
            <person name="Roux C."/>
            <person name="Martin F.M."/>
        </authorList>
    </citation>
    <scope>NUCLEOTIDE SEQUENCE [LARGE SCALE GENOMIC DNA]</scope>
    <source>
        <strain evidence="1 2">DAOM 227022</strain>
    </source>
</reference>
<comment type="caution">
    <text evidence="1">The sequence shown here is derived from an EMBL/GenBank/DDBJ whole genome shotgun (WGS) entry which is preliminary data.</text>
</comment>
<evidence type="ECO:0000313" key="2">
    <source>
        <dbReference type="Proteomes" id="UP000265703"/>
    </source>
</evidence>
<keyword evidence="2" id="KW-1185">Reference proteome</keyword>
<sequence length="134" mass="15367">MTNELSAHMSEINGILIVKIEKIKACDGSVTAKIKKTFIEMNKKFSKELSKINNEVDAEFERFVNKLLNEEVNAEFEKINIKLNSKLDAEIEFFKACNARYASEAQRILSNFEKTCYNEFGKILSKFNTSLKAL</sequence>
<dbReference type="Proteomes" id="UP000265703">
    <property type="component" value="Unassembled WGS sequence"/>
</dbReference>
<gene>
    <name evidence="1" type="ORF">C1645_820217</name>
</gene>
<name>A0A397T3S8_9GLOM</name>
<dbReference type="AlphaFoldDB" id="A0A397T3S8"/>
<organism evidence="1 2">
    <name type="scientific">Glomus cerebriforme</name>
    <dbReference type="NCBI Taxonomy" id="658196"/>
    <lineage>
        <taxon>Eukaryota</taxon>
        <taxon>Fungi</taxon>
        <taxon>Fungi incertae sedis</taxon>
        <taxon>Mucoromycota</taxon>
        <taxon>Glomeromycotina</taxon>
        <taxon>Glomeromycetes</taxon>
        <taxon>Glomerales</taxon>
        <taxon>Glomeraceae</taxon>
        <taxon>Glomus</taxon>
    </lineage>
</organism>
<protein>
    <submittedName>
        <fullName evidence="1">Uncharacterized protein</fullName>
    </submittedName>
</protein>
<evidence type="ECO:0000313" key="1">
    <source>
        <dbReference type="EMBL" id="RIA92813.1"/>
    </source>
</evidence>
<dbReference type="EMBL" id="QKYT01000117">
    <property type="protein sequence ID" value="RIA92813.1"/>
    <property type="molecule type" value="Genomic_DNA"/>
</dbReference>
<accession>A0A397T3S8</accession>
<proteinExistence type="predicted"/>